<keyword evidence="2" id="KW-1185">Reference proteome</keyword>
<protein>
    <submittedName>
        <fullName evidence="1">Uncharacterized protein</fullName>
    </submittedName>
</protein>
<organism evidence="1 2">
    <name type="scientific">Populus trichocarpa</name>
    <name type="common">Western balsam poplar</name>
    <name type="synonym">Populus balsamifera subsp. trichocarpa</name>
    <dbReference type="NCBI Taxonomy" id="3694"/>
    <lineage>
        <taxon>Eukaryota</taxon>
        <taxon>Viridiplantae</taxon>
        <taxon>Streptophyta</taxon>
        <taxon>Embryophyta</taxon>
        <taxon>Tracheophyta</taxon>
        <taxon>Spermatophyta</taxon>
        <taxon>Magnoliopsida</taxon>
        <taxon>eudicotyledons</taxon>
        <taxon>Gunneridae</taxon>
        <taxon>Pentapetalae</taxon>
        <taxon>rosids</taxon>
        <taxon>fabids</taxon>
        <taxon>Malpighiales</taxon>
        <taxon>Salicaceae</taxon>
        <taxon>Saliceae</taxon>
        <taxon>Populus</taxon>
    </lineage>
</organism>
<name>A0A2K2BIE4_POPTR</name>
<dbReference type="Proteomes" id="UP000006729">
    <property type="component" value="Chromosome 2"/>
</dbReference>
<accession>A0A2K2BIE4</accession>
<dbReference type="AlphaFoldDB" id="A0A2K2BIE4"/>
<dbReference type="EMBL" id="CM009291">
    <property type="protein sequence ID" value="PNT49540.1"/>
    <property type="molecule type" value="Genomic_DNA"/>
</dbReference>
<reference evidence="1 2" key="1">
    <citation type="journal article" date="2006" name="Science">
        <title>The genome of black cottonwood, Populus trichocarpa (Torr. &amp; Gray).</title>
        <authorList>
            <person name="Tuskan G.A."/>
            <person name="Difazio S."/>
            <person name="Jansson S."/>
            <person name="Bohlmann J."/>
            <person name="Grigoriev I."/>
            <person name="Hellsten U."/>
            <person name="Putnam N."/>
            <person name="Ralph S."/>
            <person name="Rombauts S."/>
            <person name="Salamov A."/>
            <person name="Schein J."/>
            <person name="Sterck L."/>
            <person name="Aerts A."/>
            <person name="Bhalerao R.R."/>
            <person name="Bhalerao R.P."/>
            <person name="Blaudez D."/>
            <person name="Boerjan W."/>
            <person name="Brun A."/>
            <person name="Brunner A."/>
            <person name="Busov V."/>
            <person name="Campbell M."/>
            <person name="Carlson J."/>
            <person name="Chalot M."/>
            <person name="Chapman J."/>
            <person name="Chen G.L."/>
            <person name="Cooper D."/>
            <person name="Coutinho P.M."/>
            <person name="Couturier J."/>
            <person name="Covert S."/>
            <person name="Cronk Q."/>
            <person name="Cunningham R."/>
            <person name="Davis J."/>
            <person name="Degroeve S."/>
            <person name="Dejardin A."/>
            <person name="Depamphilis C."/>
            <person name="Detter J."/>
            <person name="Dirks B."/>
            <person name="Dubchak I."/>
            <person name="Duplessis S."/>
            <person name="Ehlting J."/>
            <person name="Ellis B."/>
            <person name="Gendler K."/>
            <person name="Goodstein D."/>
            <person name="Gribskov M."/>
            <person name="Grimwood J."/>
            <person name="Groover A."/>
            <person name="Gunter L."/>
            <person name="Hamberger B."/>
            <person name="Heinze B."/>
            <person name="Helariutta Y."/>
            <person name="Henrissat B."/>
            <person name="Holligan D."/>
            <person name="Holt R."/>
            <person name="Huang W."/>
            <person name="Islam-Faridi N."/>
            <person name="Jones S."/>
            <person name="Jones-Rhoades M."/>
            <person name="Jorgensen R."/>
            <person name="Joshi C."/>
            <person name="Kangasjarvi J."/>
            <person name="Karlsson J."/>
            <person name="Kelleher C."/>
            <person name="Kirkpatrick R."/>
            <person name="Kirst M."/>
            <person name="Kohler A."/>
            <person name="Kalluri U."/>
            <person name="Larimer F."/>
            <person name="Leebens-Mack J."/>
            <person name="Leple J.C."/>
            <person name="Locascio P."/>
            <person name="Lou Y."/>
            <person name="Lucas S."/>
            <person name="Martin F."/>
            <person name="Montanini B."/>
            <person name="Napoli C."/>
            <person name="Nelson D.R."/>
            <person name="Nelson C."/>
            <person name="Nieminen K."/>
            <person name="Nilsson O."/>
            <person name="Pereda V."/>
            <person name="Peter G."/>
            <person name="Philippe R."/>
            <person name="Pilate G."/>
            <person name="Poliakov A."/>
            <person name="Razumovskaya J."/>
            <person name="Richardson P."/>
            <person name="Rinaldi C."/>
            <person name="Ritland K."/>
            <person name="Rouze P."/>
            <person name="Ryaboy D."/>
            <person name="Schmutz J."/>
            <person name="Schrader J."/>
            <person name="Segerman B."/>
            <person name="Shin H."/>
            <person name="Siddiqui A."/>
            <person name="Sterky F."/>
            <person name="Terry A."/>
            <person name="Tsai C.J."/>
            <person name="Uberbacher E."/>
            <person name="Unneberg P."/>
            <person name="Vahala J."/>
            <person name="Wall K."/>
            <person name="Wessler S."/>
            <person name="Yang G."/>
            <person name="Yin T."/>
            <person name="Douglas C."/>
            <person name="Marra M."/>
            <person name="Sandberg G."/>
            <person name="Van de Peer Y."/>
            <person name="Rokhsar D."/>
        </authorList>
    </citation>
    <scope>NUCLEOTIDE SEQUENCE [LARGE SCALE GENOMIC DNA]</scope>
    <source>
        <strain evidence="2">cv. Nisqually</strain>
    </source>
</reference>
<proteinExistence type="predicted"/>
<gene>
    <name evidence="1" type="ORF">POPTR_002G136100</name>
</gene>
<evidence type="ECO:0000313" key="1">
    <source>
        <dbReference type="EMBL" id="PNT49540.1"/>
    </source>
</evidence>
<sequence>MSIVWHHKQMNAKYLDHIYKNHSNILESQSGLSSQILHPSFATACNPKLTIHCAAKVLYI</sequence>
<evidence type="ECO:0000313" key="2">
    <source>
        <dbReference type="Proteomes" id="UP000006729"/>
    </source>
</evidence>
<dbReference type="InParanoid" id="A0A2K2BIE4"/>